<keyword evidence="4 8" id="KW-1133">Transmembrane helix</keyword>
<evidence type="ECO:0000313" key="9">
    <source>
        <dbReference type="EMBL" id="CAK0849799.1"/>
    </source>
</evidence>
<keyword evidence="7" id="KW-0604">Photosystem II</keyword>
<evidence type="ECO:0000256" key="7">
    <source>
        <dbReference type="ARBA" id="ARBA00023276"/>
    </source>
</evidence>
<evidence type="ECO:0000313" key="10">
    <source>
        <dbReference type="Proteomes" id="UP001189429"/>
    </source>
</evidence>
<accession>A0ABN9TUA3</accession>
<sequence length="199" mass="20745">MPPKWGAVRWLVGPWCSWPLPLWVHTRRHSRWAPPRGAQLLGSPPAFPVLPPLLPLSSAAAVWVSPLEILAIRSRLLTGQAMAALRSRSPLAALAALALACRLLAPPAFVPAPAARATPQEAAVAVAAAAAAAVPSPVLALASEDDDGFDVRIIAVLALPLLAASWALFNVWRVAFRQGARIGEGVGGGNSKIGLAPEE</sequence>
<evidence type="ECO:0000256" key="8">
    <source>
        <dbReference type="SAM" id="Phobius"/>
    </source>
</evidence>
<evidence type="ECO:0000256" key="5">
    <source>
        <dbReference type="ARBA" id="ARBA00023078"/>
    </source>
</evidence>
<gene>
    <name evidence="9" type="ORF">PCOR1329_LOCUS42395</name>
</gene>
<dbReference type="HAMAP" id="MF_00717">
    <property type="entry name" value="PSII_PsbY"/>
    <property type="match status" value="1"/>
</dbReference>
<keyword evidence="2" id="KW-0602">Photosynthesis</keyword>
<evidence type="ECO:0000256" key="3">
    <source>
        <dbReference type="ARBA" id="ARBA00022692"/>
    </source>
</evidence>
<name>A0ABN9TUA3_9DINO</name>
<organism evidence="9 10">
    <name type="scientific">Prorocentrum cordatum</name>
    <dbReference type="NCBI Taxonomy" id="2364126"/>
    <lineage>
        <taxon>Eukaryota</taxon>
        <taxon>Sar</taxon>
        <taxon>Alveolata</taxon>
        <taxon>Dinophyceae</taxon>
        <taxon>Prorocentrales</taxon>
        <taxon>Prorocentraceae</taxon>
        <taxon>Prorocentrum</taxon>
    </lineage>
</organism>
<dbReference type="EMBL" id="CAUYUJ010015093">
    <property type="protein sequence ID" value="CAK0849799.1"/>
    <property type="molecule type" value="Genomic_DNA"/>
</dbReference>
<keyword evidence="3 8" id="KW-0812">Transmembrane</keyword>
<evidence type="ECO:0000256" key="4">
    <source>
        <dbReference type="ARBA" id="ARBA00022989"/>
    </source>
</evidence>
<proteinExistence type="inferred from homology"/>
<evidence type="ECO:0000256" key="6">
    <source>
        <dbReference type="ARBA" id="ARBA00023136"/>
    </source>
</evidence>
<evidence type="ECO:0000256" key="2">
    <source>
        <dbReference type="ARBA" id="ARBA00022531"/>
    </source>
</evidence>
<dbReference type="InterPro" id="IPR009388">
    <property type="entry name" value="PSII_PsbY"/>
</dbReference>
<dbReference type="Pfam" id="PF06298">
    <property type="entry name" value="PsbY"/>
    <property type="match status" value="1"/>
</dbReference>
<keyword evidence="10" id="KW-1185">Reference proteome</keyword>
<dbReference type="Proteomes" id="UP001189429">
    <property type="component" value="Unassembled WGS sequence"/>
</dbReference>
<keyword evidence="5" id="KW-0793">Thylakoid</keyword>
<comment type="subcellular location">
    <subcellularLocation>
        <location evidence="1">Membrane</location>
    </subcellularLocation>
</comment>
<reference evidence="9" key="1">
    <citation type="submission" date="2023-10" db="EMBL/GenBank/DDBJ databases">
        <authorList>
            <person name="Chen Y."/>
            <person name="Shah S."/>
            <person name="Dougan E. K."/>
            <person name="Thang M."/>
            <person name="Chan C."/>
        </authorList>
    </citation>
    <scope>NUCLEOTIDE SEQUENCE [LARGE SCALE GENOMIC DNA]</scope>
</reference>
<keyword evidence="6 8" id="KW-0472">Membrane</keyword>
<evidence type="ECO:0000256" key="1">
    <source>
        <dbReference type="ARBA" id="ARBA00004370"/>
    </source>
</evidence>
<protein>
    <submittedName>
        <fullName evidence="9">Uncharacterized protein</fullName>
    </submittedName>
</protein>
<comment type="caution">
    <text evidence="9">The sequence shown here is derived from an EMBL/GenBank/DDBJ whole genome shotgun (WGS) entry which is preliminary data.</text>
</comment>
<feature type="transmembrane region" description="Helical" evidence="8">
    <location>
        <begin position="149"/>
        <end position="169"/>
    </location>
</feature>
<feature type="transmembrane region" description="Helical" evidence="8">
    <location>
        <begin position="122"/>
        <end position="142"/>
    </location>
</feature>